<dbReference type="CDD" id="cd10442">
    <property type="entry name" value="GIY-YIG_PLEs"/>
    <property type="match status" value="1"/>
</dbReference>
<keyword evidence="3" id="KW-1185">Reference proteome</keyword>
<evidence type="ECO:0008006" key="4">
    <source>
        <dbReference type="Google" id="ProtNLM"/>
    </source>
</evidence>
<evidence type="ECO:0000313" key="2">
    <source>
        <dbReference type="EMBL" id="KAH3712145.1"/>
    </source>
</evidence>
<protein>
    <recommendedName>
        <fullName evidence="4">GIY-YIG domain-containing protein</fullName>
    </recommendedName>
</protein>
<feature type="compositionally biased region" description="Basic and acidic residues" evidence="1">
    <location>
        <begin position="29"/>
        <end position="38"/>
    </location>
</feature>
<organism evidence="2 3">
    <name type="scientific">Dreissena polymorpha</name>
    <name type="common">Zebra mussel</name>
    <name type="synonym">Mytilus polymorpha</name>
    <dbReference type="NCBI Taxonomy" id="45954"/>
    <lineage>
        <taxon>Eukaryota</taxon>
        <taxon>Metazoa</taxon>
        <taxon>Spiralia</taxon>
        <taxon>Lophotrochozoa</taxon>
        <taxon>Mollusca</taxon>
        <taxon>Bivalvia</taxon>
        <taxon>Autobranchia</taxon>
        <taxon>Heteroconchia</taxon>
        <taxon>Euheterodonta</taxon>
        <taxon>Imparidentia</taxon>
        <taxon>Neoheterodontei</taxon>
        <taxon>Myida</taxon>
        <taxon>Dreissenoidea</taxon>
        <taxon>Dreissenidae</taxon>
        <taxon>Dreissena</taxon>
    </lineage>
</organism>
<reference evidence="2" key="2">
    <citation type="submission" date="2020-11" db="EMBL/GenBank/DDBJ databases">
        <authorList>
            <person name="McCartney M.A."/>
            <person name="Auch B."/>
            <person name="Kono T."/>
            <person name="Mallez S."/>
            <person name="Becker A."/>
            <person name="Gohl D.M."/>
            <person name="Silverstein K.A.T."/>
            <person name="Koren S."/>
            <person name="Bechman K.B."/>
            <person name="Herman A."/>
            <person name="Abrahante J.E."/>
            <person name="Garbe J."/>
        </authorList>
    </citation>
    <scope>NUCLEOTIDE SEQUENCE</scope>
    <source>
        <strain evidence="2">Duluth1</strain>
        <tissue evidence="2">Whole animal</tissue>
    </source>
</reference>
<accession>A0A9D4BW24</accession>
<feature type="region of interest" description="Disordered" evidence="1">
    <location>
        <begin position="1"/>
        <end position="38"/>
    </location>
</feature>
<evidence type="ECO:0000313" key="3">
    <source>
        <dbReference type="Proteomes" id="UP000828390"/>
    </source>
</evidence>
<gene>
    <name evidence="2" type="ORF">DPMN_071824</name>
</gene>
<dbReference type="Proteomes" id="UP000828390">
    <property type="component" value="Unassembled WGS sequence"/>
</dbReference>
<feature type="compositionally biased region" description="Basic and acidic residues" evidence="1">
    <location>
        <begin position="9"/>
        <end position="22"/>
    </location>
</feature>
<comment type="caution">
    <text evidence="2">The sequence shown here is derived from an EMBL/GenBank/DDBJ whole genome shotgun (WGS) entry which is preliminary data.</text>
</comment>
<name>A0A9D4BW24_DREPO</name>
<evidence type="ECO:0000256" key="1">
    <source>
        <dbReference type="SAM" id="MobiDB-lite"/>
    </source>
</evidence>
<proteinExistence type="predicted"/>
<dbReference type="EMBL" id="JAIWYP010000014">
    <property type="protein sequence ID" value="KAH3712145.1"/>
    <property type="molecule type" value="Genomic_DNA"/>
</dbReference>
<sequence>MVSVGETSRSLKERLKEHEANTRHHRSKPVAEHFNSREHSVEDMGVCVLQTFRDNSDYYRKITELNWIHILKTEAPNGINTKAVSDLVWQVYPDPHDNDTD</sequence>
<dbReference type="AlphaFoldDB" id="A0A9D4BW24"/>
<reference evidence="2" key="1">
    <citation type="journal article" date="2019" name="bioRxiv">
        <title>The Genome of the Zebra Mussel, Dreissena polymorpha: A Resource for Invasive Species Research.</title>
        <authorList>
            <person name="McCartney M.A."/>
            <person name="Auch B."/>
            <person name="Kono T."/>
            <person name="Mallez S."/>
            <person name="Zhang Y."/>
            <person name="Obille A."/>
            <person name="Becker A."/>
            <person name="Abrahante J.E."/>
            <person name="Garbe J."/>
            <person name="Badalamenti J.P."/>
            <person name="Herman A."/>
            <person name="Mangelson H."/>
            <person name="Liachko I."/>
            <person name="Sullivan S."/>
            <person name="Sone E.D."/>
            <person name="Koren S."/>
            <person name="Silverstein K.A.T."/>
            <person name="Beckman K.B."/>
            <person name="Gohl D.M."/>
        </authorList>
    </citation>
    <scope>NUCLEOTIDE SEQUENCE</scope>
    <source>
        <strain evidence="2">Duluth1</strain>
        <tissue evidence="2">Whole animal</tissue>
    </source>
</reference>